<dbReference type="PANTHER" id="PTHR43685:SF2">
    <property type="entry name" value="GLYCOSYLTRANSFERASE 2-LIKE DOMAIN-CONTAINING PROTEIN"/>
    <property type="match status" value="1"/>
</dbReference>
<comment type="caution">
    <text evidence="2">The sequence shown here is derived from an EMBL/GenBank/DDBJ whole genome shotgun (WGS) entry which is preliminary data.</text>
</comment>
<evidence type="ECO:0000313" key="2">
    <source>
        <dbReference type="EMBL" id="GIJ44139.1"/>
    </source>
</evidence>
<feature type="domain" description="Glycosyltransferase 2-like" evidence="1">
    <location>
        <begin position="14"/>
        <end position="110"/>
    </location>
</feature>
<evidence type="ECO:0000259" key="1">
    <source>
        <dbReference type="Pfam" id="PF00535"/>
    </source>
</evidence>
<dbReference type="Pfam" id="PF00535">
    <property type="entry name" value="Glycos_transf_2"/>
    <property type="match status" value="1"/>
</dbReference>
<dbReference type="Gene3D" id="3.90.550.10">
    <property type="entry name" value="Spore Coat Polysaccharide Biosynthesis Protein SpsA, Chain A"/>
    <property type="match status" value="1"/>
</dbReference>
<sequence>MPVRSAPVSVPEVSVVIPTRARPPLVTRAVRSALAQTLPDIEVIVVVDGPDPDTDTALAAVDDPRLRVVRLPESGGAPHARNVGVEHARAPFVALLDDDDEWHPEKLAVQCALAAGSGVPEPVVISQLVINTPRAAFVLPRGLPRPGQPLSEWFAVRRGLFHGDGFIQTSTIMAPTALLRRVPFTVGLRRLQELDWALRALAQDGVDLVIAARPLVTWHADENRPRVSFDAPWIESLEWLRRSRPLVTPRAYAALAMSVVSAMAAPTRSPKAFLTLLREARRNGRPALTDYVTFLQVWLVPAGLRRRVRDLASRPARTASPV</sequence>
<dbReference type="InterPro" id="IPR050834">
    <property type="entry name" value="Glycosyltransf_2"/>
</dbReference>
<dbReference type="InterPro" id="IPR029044">
    <property type="entry name" value="Nucleotide-diphossugar_trans"/>
</dbReference>
<dbReference type="Proteomes" id="UP000619260">
    <property type="component" value="Unassembled WGS sequence"/>
</dbReference>
<protein>
    <recommendedName>
        <fullName evidence="1">Glycosyltransferase 2-like domain-containing protein</fullName>
    </recommendedName>
</protein>
<organism evidence="2 3">
    <name type="scientific">Virgisporangium aliadipatigenens</name>
    <dbReference type="NCBI Taxonomy" id="741659"/>
    <lineage>
        <taxon>Bacteria</taxon>
        <taxon>Bacillati</taxon>
        <taxon>Actinomycetota</taxon>
        <taxon>Actinomycetes</taxon>
        <taxon>Micromonosporales</taxon>
        <taxon>Micromonosporaceae</taxon>
        <taxon>Virgisporangium</taxon>
    </lineage>
</organism>
<dbReference type="PANTHER" id="PTHR43685">
    <property type="entry name" value="GLYCOSYLTRANSFERASE"/>
    <property type="match status" value="1"/>
</dbReference>
<dbReference type="AlphaFoldDB" id="A0A8J4DN89"/>
<dbReference type="SUPFAM" id="SSF53448">
    <property type="entry name" value="Nucleotide-diphospho-sugar transferases"/>
    <property type="match status" value="1"/>
</dbReference>
<dbReference type="EMBL" id="BOPF01000003">
    <property type="protein sequence ID" value="GIJ44139.1"/>
    <property type="molecule type" value="Genomic_DNA"/>
</dbReference>
<reference evidence="2" key="1">
    <citation type="submission" date="2021-01" db="EMBL/GenBank/DDBJ databases">
        <title>Whole genome shotgun sequence of Virgisporangium aliadipatigenens NBRC 105644.</title>
        <authorList>
            <person name="Komaki H."/>
            <person name="Tamura T."/>
        </authorList>
    </citation>
    <scope>NUCLEOTIDE SEQUENCE</scope>
    <source>
        <strain evidence="2">NBRC 105644</strain>
    </source>
</reference>
<evidence type="ECO:0000313" key="3">
    <source>
        <dbReference type="Proteomes" id="UP000619260"/>
    </source>
</evidence>
<gene>
    <name evidence="2" type="ORF">Val02_10250</name>
</gene>
<proteinExistence type="predicted"/>
<name>A0A8J4DN89_9ACTN</name>
<dbReference type="CDD" id="cd00761">
    <property type="entry name" value="Glyco_tranf_GTA_type"/>
    <property type="match status" value="1"/>
</dbReference>
<dbReference type="InterPro" id="IPR001173">
    <property type="entry name" value="Glyco_trans_2-like"/>
</dbReference>
<keyword evidence="3" id="KW-1185">Reference proteome</keyword>
<accession>A0A8J4DN89</accession>